<organism evidence="1 2">
    <name type="scientific">Clostridium chromiireducens</name>
    <dbReference type="NCBI Taxonomy" id="225345"/>
    <lineage>
        <taxon>Bacteria</taxon>
        <taxon>Bacillati</taxon>
        <taxon>Bacillota</taxon>
        <taxon>Clostridia</taxon>
        <taxon>Eubacteriales</taxon>
        <taxon>Clostridiaceae</taxon>
        <taxon>Clostridium</taxon>
    </lineage>
</organism>
<protein>
    <submittedName>
        <fullName evidence="1">Uncharacterized protein</fullName>
    </submittedName>
</protein>
<comment type="caution">
    <text evidence="1">The sequence shown here is derived from an EMBL/GenBank/DDBJ whole genome shotgun (WGS) entry which is preliminary data.</text>
</comment>
<dbReference type="STRING" id="225345.CLCHR_04860"/>
<dbReference type="Proteomes" id="UP000191056">
    <property type="component" value="Unassembled WGS sequence"/>
</dbReference>
<evidence type="ECO:0000313" key="1">
    <source>
        <dbReference type="EMBL" id="OPJ65711.1"/>
    </source>
</evidence>
<proteinExistence type="predicted"/>
<reference evidence="1 2" key="1">
    <citation type="submission" date="2017-03" db="EMBL/GenBank/DDBJ databases">
        <title>Genome sequence of Clostridium chromiireducens DSM 23318.</title>
        <authorList>
            <person name="Poehlein A."/>
            <person name="Daniel R."/>
        </authorList>
    </citation>
    <scope>NUCLEOTIDE SEQUENCE [LARGE SCALE GENOMIC DNA]</scope>
    <source>
        <strain evidence="1 2">DSM 23318</strain>
    </source>
</reference>
<sequence>MLENGYIESYDHGMAKKYNYHHAFIMSSKDKKEINYDSILRFVKLEKEDFYTLEGEPSLEPHTIGKKQIKVFAKHCIENGVDPNSRVKIKDHKLGTLYENRFIGSLKDFYKIENINK</sequence>
<dbReference type="EMBL" id="MZGT01000005">
    <property type="protein sequence ID" value="OPJ65711.1"/>
    <property type="molecule type" value="Genomic_DNA"/>
</dbReference>
<name>A0A1V4J071_9CLOT</name>
<gene>
    <name evidence="1" type="ORF">CLCHR_04860</name>
</gene>
<keyword evidence="2" id="KW-1185">Reference proteome</keyword>
<accession>A0A1V4J071</accession>
<dbReference type="AlphaFoldDB" id="A0A1V4J071"/>
<evidence type="ECO:0000313" key="2">
    <source>
        <dbReference type="Proteomes" id="UP000191056"/>
    </source>
</evidence>